<evidence type="ECO:0000313" key="1">
    <source>
        <dbReference type="EMBL" id="RRN04781.1"/>
    </source>
</evidence>
<dbReference type="AlphaFoldDB" id="A0A426FJN3"/>
<accession>A0A426FJN3</accession>
<gene>
    <name evidence="1" type="ORF">EIM44_04910</name>
</gene>
<dbReference type="RefSeq" id="WP_125134761.1">
    <property type="nucleotide sequence ID" value="NZ_RRUC01000015.1"/>
</dbReference>
<sequence>MQQQPVIHFGPPVPVMSIERFANEIGAKTSWVEDQITLGKIPTMPKKGKEKPLVNVALYWQFALSQTY</sequence>
<dbReference type="EMBL" id="RRUC01000015">
    <property type="protein sequence ID" value="RRN04781.1"/>
    <property type="molecule type" value="Genomic_DNA"/>
</dbReference>
<protein>
    <submittedName>
        <fullName evidence="1">Uncharacterized protein</fullName>
    </submittedName>
</protein>
<comment type="caution">
    <text evidence="1">The sequence shown here is derived from an EMBL/GenBank/DDBJ whole genome shotgun (WGS) entry which is preliminary data.</text>
</comment>
<proteinExistence type="predicted"/>
<dbReference type="Proteomes" id="UP000276010">
    <property type="component" value="Unassembled WGS sequence"/>
</dbReference>
<name>A0A426FJN3_BIBTR</name>
<reference evidence="1 2" key="1">
    <citation type="submission" date="2018-11" db="EMBL/GenBank/DDBJ databases">
        <title>Whole genome sequence of Bibersteinia trehalosi strain OADDL-BT1 an multidrug resistant pathogen isolate.</title>
        <authorList>
            <person name="Couger M."/>
            <person name="Ramachandran A."/>
        </authorList>
    </citation>
    <scope>NUCLEOTIDE SEQUENCE [LARGE SCALE GENOMIC DNA]</scope>
    <source>
        <strain evidence="1 2">OADDL-BT1</strain>
    </source>
</reference>
<organism evidence="1 2">
    <name type="scientific">Bibersteinia trehalosi</name>
    <name type="common">Pasteurella trehalosi</name>
    <dbReference type="NCBI Taxonomy" id="47735"/>
    <lineage>
        <taxon>Bacteria</taxon>
        <taxon>Pseudomonadati</taxon>
        <taxon>Pseudomonadota</taxon>
        <taxon>Gammaproteobacteria</taxon>
        <taxon>Pasteurellales</taxon>
        <taxon>Pasteurellaceae</taxon>
        <taxon>Bibersteinia</taxon>
    </lineage>
</organism>
<evidence type="ECO:0000313" key="2">
    <source>
        <dbReference type="Proteomes" id="UP000276010"/>
    </source>
</evidence>